<feature type="transmembrane region" description="Helical" evidence="7">
    <location>
        <begin position="336"/>
        <end position="357"/>
    </location>
</feature>
<dbReference type="GO" id="GO:0005886">
    <property type="term" value="C:plasma membrane"/>
    <property type="evidence" value="ECO:0007669"/>
    <property type="project" value="UniProtKB-SubCell"/>
</dbReference>
<comment type="subcellular location">
    <subcellularLocation>
        <location evidence="1">Cell membrane</location>
        <topology evidence="1">Multi-pass membrane protein</topology>
    </subcellularLocation>
</comment>
<feature type="transmembrane region" description="Helical" evidence="7">
    <location>
        <begin position="458"/>
        <end position="477"/>
    </location>
</feature>
<keyword evidence="9" id="KW-1185">Reference proteome</keyword>
<reference evidence="8 9" key="1">
    <citation type="submission" date="2006-10" db="EMBL/GenBank/DDBJ databases">
        <title>Complete sequence of Syntrophobacter fumaroxidans MPOB.</title>
        <authorList>
            <consortium name="US DOE Joint Genome Institute"/>
            <person name="Copeland A."/>
            <person name="Lucas S."/>
            <person name="Lapidus A."/>
            <person name="Barry K."/>
            <person name="Detter J.C."/>
            <person name="Glavina del Rio T."/>
            <person name="Hammon N."/>
            <person name="Israni S."/>
            <person name="Pitluck S."/>
            <person name="Goltsman E.G."/>
            <person name="Martinez M."/>
            <person name="Schmutz J."/>
            <person name="Larimer F."/>
            <person name="Land M."/>
            <person name="Hauser L."/>
            <person name="Kyrpides N."/>
            <person name="Kim E."/>
            <person name="Boone D.R."/>
            <person name="Brockman F."/>
            <person name="Culley D."/>
            <person name="Ferry J."/>
            <person name="Gunsalus R."/>
            <person name="McInerney M.J."/>
            <person name="Morrison M."/>
            <person name="Plugge C."/>
            <person name="Rohlin L."/>
            <person name="Scholten J."/>
            <person name="Sieber J."/>
            <person name="Stams A.J.M."/>
            <person name="Worm P."/>
            <person name="Henstra A.M."/>
            <person name="Richardson P."/>
        </authorList>
    </citation>
    <scope>NUCLEOTIDE SEQUENCE [LARGE SCALE GENOMIC DNA]</scope>
    <source>
        <strain evidence="9">DSM 10017 / MPOB</strain>
    </source>
</reference>
<feature type="transmembrane region" description="Helical" evidence="7">
    <location>
        <begin position="302"/>
        <end position="324"/>
    </location>
</feature>
<proteinExistence type="inferred from homology"/>
<feature type="transmembrane region" description="Helical" evidence="7">
    <location>
        <begin position="192"/>
        <end position="208"/>
    </location>
</feature>
<accession>A0LGV3</accession>
<evidence type="ECO:0000313" key="8">
    <source>
        <dbReference type="EMBL" id="ABK16655.1"/>
    </source>
</evidence>
<name>A0LGV3_SYNFM</name>
<dbReference type="HOGENOM" id="CLU_026911_2_0_7"/>
<dbReference type="eggNOG" id="COG2244">
    <property type="taxonomic scope" value="Bacteria"/>
</dbReference>
<evidence type="ECO:0000256" key="6">
    <source>
        <dbReference type="ARBA" id="ARBA00023136"/>
    </source>
</evidence>
<dbReference type="Proteomes" id="UP000001784">
    <property type="component" value="Chromosome"/>
</dbReference>
<evidence type="ECO:0000256" key="4">
    <source>
        <dbReference type="ARBA" id="ARBA00022692"/>
    </source>
</evidence>
<dbReference type="Pfam" id="PF13440">
    <property type="entry name" value="Polysacc_synt_3"/>
    <property type="match status" value="1"/>
</dbReference>
<evidence type="ECO:0000256" key="7">
    <source>
        <dbReference type="SAM" id="Phobius"/>
    </source>
</evidence>
<dbReference type="FunCoup" id="A0LGV3">
    <property type="interactions" value="128"/>
</dbReference>
<dbReference type="InParanoid" id="A0LGV3"/>
<evidence type="ECO:0000256" key="5">
    <source>
        <dbReference type="ARBA" id="ARBA00022989"/>
    </source>
</evidence>
<keyword evidence="4 7" id="KW-0812">Transmembrane</keyword>
<feature type="transmembrane region" description="Helical" evidence="7">
    <location>
        <begin position="126"/>
        <end position="144"/>
    </location>
</feature>
<feature type="transmembrane region" description="Helical" evidence="7">
    <location>
        <begin position="393"/>
        <end position="413"/>
    </location>
</feature>
<protein>
    <submittedName>
        <fullName evidence="8">Polysaccharide biosynthesis protein</fullName>
    </submittedName>
</protein>
<keyword evidence="5 7" id="KW-1133">Transmembrane helix</keyword>
<dbReference type="InterPro" id="IPR050833">
    <property type="entry name" value="Poly_Biosynth_Transport"/>
</dbReference>
<organism evidence="8 9">
    <name type="scientific">Syntrophobacter fumaroxidans (strain DSM 10017 / MPOB)</name>
    <dbReference type="NCBI Taxonomy" id="335543"/>
    <lineage>
        <taxon>Bacteria</taxon>
        <taxon>Pseudomonadati</taxon>
        <taxon>Thermodesulfobacteriota</taxon>
        <taxon>Syntrophobacteria</taxon>
        <taxon>Syntrophobacterales</taxon>
        <taxon>Syntrophobacteraceae</taxon>
        <taxon>Syntrophobacter</taxon>
    </lineage>
</organism>
<evidence type="ECO:0000256" key="3">
    <source>
        <dbReference type="ARBA" id="ARBA00022475"/>
    </source>
</evidence>
<dbReference type="AlphaFoldDB" id="A0LGV3"/>
<feature type="transmembrane region" description="Helical" evidence="7">
    <location>
        <begin position="425"/>
        <end position="446"/>
    </location>
</feature>
<sequence length="507" mass="55757">MNEKYREFFSTVHLRADLGRKAIRGGAAVMAAELGSNILRIGSITVLARLLLPEDFGLIAMVASLMVFAERFKELGLGDATVQKKEINHEQVSTLFWINILVCAGIALLLAGLSKTIAWFYQEPRLTAVSIVLASTFLLSGLVIQHHSLLRRQMRFGALAAIQLFSTGFSIVVAIVLAYYDFGYWALVARELSRNVFVLIATFLVCAWRPGLPKRNIGLGDFLFFGKNVTGYNMVHFFSRNFDKIIIGKLYGSFWVGIYANAYQLISVPVSQIQYPVNTVALPALSTLQGEPAEFRSHFEKLLRLMTFFSMPVVVFVALFADLVSNLLLGAKWTKAIPIFQVLAVGAFIEPVVYIVATALQAVGKTKEYFRLGLINAILFICCQGIGSLWGAIGVAAGVSSAVFLSLAVCLAYGLRHTPVKISSLLRGLAISSLCSLITALIMFGVRYAVGWTFPTPWVIPFLIGGAAIYIGVWLVVPGGRRQLSEYWDQIKGAIPGPRRQDRVAQR</sequence>
<dbReference type="CDD" id="cd13127">
    <property type="entry name" value="MATE_tuaB_like"/>
    <property type="match status" value="1"/>
</dbReference>
<feature type="transmembrane region" description="Helical" evidence="7">
    <location>
        <begin position="156"/>
        <end position="180"/>
    </location>
</feature>
<keyword evidence="3" id="KW-1003">Cell membrane</keyword>
<keyword evidence="6 7" id="KW-0472">Membrane</keyword>
<feature type="transmembrane region" description="Helical" evidence="7">
    <location>
        <begin position="94"/>
        <end position="114"/>
    </location>
</feature>
<dbReference type="KEGG" id="sfu:Sfum_0959"/>
<gene>
    <name evidence="8" type="ordered locus">Sfum_0959</name>
</gene>
<dbReference type="PANTHER" id="PTHR30250:SF10">
    <property type="entry name" value="LIPOPOLYSACCHARIDE BIOSYNTHESIS PROTEIN WZXC"/>
    <property type="match status" value="1"/>
</dbReference>
<feature type="transmembrane region" description="Helical" evidence="7">
    <location>
        <begin position="369"/>
        <end position="387"/>
    </location>
</feature>
<comment type="similarity">
    <text evidence="2">Belongs to the polysaccharide synthase family.</text>
</comment>
<evidence type="ECO:0000313" key="9">
    <source>
        <dbReference type="Proteomes" id="UP000001784"/>
    </source>
</evidence>
<dbReference type="EMBL" id="CP000478">
    <property type="protein sequence ID" value="ABK16655.1"/>
    <property type="molecule type" value="Genomic_DNA"/>
</dbReference>
<dbReference type="PANTHER" id="PTHR30250">
    <property type="entry name" value="PST FAMILY PREDICTED COLANIC ACID TRANSPORTER"/>
    <property type="match status" value="1"/>
</dbReference>
<evidence type="ECO:0000256" key="2">
    <source>
        <dbReference type="ARBA" id="ARBA00007430"/>
    </source>
</evidence>
<evidence type="ECO:0000256" key="1">
    <source>
        <dbReference type="ARBA" id="ARBA00004651"/>
    </source>
</evidence>
<dbReference type="STRING" id="335543.Sfum_0959"/>